<proteinExistence type="predicted"/>
<sequence>MALSQRARDQTKTLSLRVQAGLLFDLPYRACKKSPGALFYSFSTKEIKKFILKMAVEARSVALRWDTPGTENQKRDQQQP</sequence>
<protein>
    <submittedName>
        <fullName evidence="1">Uncharacterized protein</fullName>
    </submittedName>
</protein>
<evidence type="ECO:0000313" key="2">
    <source>
        <dbReference type="Proteomes" id="UP001497644"/>
    </source>
</evidence>
<dbReference type="Proteomes" id="UP001497644">
    <property type="component" value="Chromosome 7"/>
</dbReference>
<dbReference type="EMBL" id="OZ034830">
    <property type="protein sequence ID" value="CAL1686742.1"/>
    <property type="molecule type" value="Genomic_DNA"/>
</dbReference>
<reference evidence="1" key="1">
    <citation type="submission" date="2024-04" db="EMBL/GenBank/DDBJ databases">
        <authorList>
            <consortium name="Molecular Ecology Group"/>
        </authorList>
    </citation>
    <scope>NUCLEOTIDE SEQUENCE</scope>
</reference>
<organism evidence="1 2">
    <name type="scientific">Lasius platythorax</name>
    <dbReference type="NCBI Taxonomy" id="488582"/>
    <lineage>
        <taxon>Eukaryota</taxon>
        <taxon>Metazoa</taxon>
        <taxon>Ecdysozoa</taxon>
        <taxon>Arthropoda</taxon>
        <taxon>Hexapoda</taxon>
        <taxon>Insecta</taxon>
        <taxon>Pterygota</taxon>
        <taxon>Neoptera</taxon>
        <taxon>Endopterygota</taxon>
        <taxon>Hymenoptera</taxon>
        <taxon>Apocrita</taxon>
        <taxon>Aculeata</taxon>
        <taxon>Formicoidea</taxon>
        <taxon>Formicidae</taxon>
        <taxon>Formicinae</taxon>
        <taxon>Lasius</taxon>
        <taxon>Lasius</taxon>
    </lineage>
</organism>
<gene>
    <name evidence="1" type="ORF">LPLAT_LOCUS12078</name>
</gene>
<keyword evidence="2" id="KW-1185">Reference proteome</keyword>
<name>A0AAV2P233_9HYME</name>
<dbReference type="AlphaFoldDB" id="A0AAV2P233"/>
<accession>A0AAV2P233</accession>
<evidence type="ECO:0000313" key="1">
    <source>
        <dbReference type="EMBL" id="CAL1686742.1"/>
    </source>
</evidence>